<protein>
    <recommendedName>
        <fullName evidence="3">Transposase</fullName>
    </recommendedName>
</protein>
<accession>A0ABR7JSP3</accession>
<comment type="caution">
    <text evidence="1">The sequence shown here is derived from an EMBL/GenBank/DDBJ whole genome shotgun (WGS) entry which is preliminary data.</text>
</comment>
<gene>
    <name evidence="1" type="ORF">H8923_14385</name>
</gene>
<keyword evidence="2" id="KW-1185">Reference proteome</keyword>
<proteinExistence type="predicted"/>
<name>A0ABR7JSP3_9FIRM</name>
<reference evidence="1 2" key="1">
    <citation type="submission" date="2020-08" db="EMBL/GenBank/DDBJ databases">
        <authorList>
            <person name="Liu C."/>
            <person name="Sun Q."/>
        </authorList>
    </citation>
    <scope>NUCLEOTIDE SEQUENCE [LARGE SCALE GENOMIC DNA]</scope>
    <source>
        <strain evidence="1 2">NSJ-18</strain>
    </source>
</reference>
<evidence type="ECO:0000313" key="1">
    <source>
        <dbReference type="EMBL" id="MBC5997947.1"/>
    </source>
</evidence>
<organism evidence="1 2">
    <name type="scientific">Romboutsia faecis</name>
    <dbReference type="NCBI Taxonomy" id="2764597"/>
    <lineage>
        <taxon>Bacteria</taxon>
        <taxon>Bacillati</taxon>
        <taxon>Bacillota</taxon>
        <taxon>Clostridia</taxon>
        <taxon>Peptostreptococcales</taxon>
        <taxon>Peptostreptococcaceae</taxon>
        <taxon>Romboutsia</taxon>
    </lineage>
</organism>
<dbReference type="RefSeq" id="WP_153972629.1">
    <property type="nucleotide sequence ID" value="NZ_JACRWE010000008.1"/>
</dbReference>
<dbReference type="EMBL" id="JACRWE010000008">
    <property type="protein sequence ID" value="MBC5997947.1"/>
    <property type="molecule type" value="Genomic_DNA"/>
</dbReference>
<dbReference type="Proteomes" id="UP000609849">
    <property type="component" value="Unassembled WGS sequence"/>
</dbReference>
<sequence length="89" mass="10484">MSKGLESIKKVVEHNIKYSTEQIEKYMSKDNPSIWISSISYFEGIKSTNENILNLINHELKLEEYEQMEYEAEMHSFVRDDGLPIEVQI</sequence>
<evidence type="ECO:0008006" key="3">
    <source>
        <dbReference type="Google" id="ProtNLM"/>
    </source>
</evidence>
<evidence type="ECO:0000313" key="2">
    <source>
        <dbReference type="Proteomes" id="UP000609849"/>
    </source>
</evidence>